<dbReference type="InterPro" id="IPR050287">
    <property type="entry name" value="MTA/SAH_deaminase"/>
</dbReference>
<dbReference type="CDD" id="cd01298">
    <property type="entry name" value="ATZ_TRZ_like"/>
    <property type="match status" value="1"/>
</dbReference>
<keyword evidence="1 4" id="KW-0479">Metal-binding</keyword>
<evidence type="ECO:0000256" key="1">
    <source>
        <dbReference type="ARBA" id="ARBA00022723"/>
    </source>
</evidence>
<dbReference type="GO" id="GO:0090614">
    <property type="term" value="F:5'-methylthioadenosine deaminase activity"/>
    <property type="evidence" value="ECO:0007669"/>
    <property type="project" value="UniProtKB-UniRule"/>
</dbReference>
<feature type="binding site" evidence="4">
    <location>
        <position position="302"/>
    </location>
    <ligand>
        <name>substrate</name>
    </ligand>
</feature>
<comment type="caution">
    <text evidence="6">The sequence shown here is derived from an EMBL/GenBank/DDBJ whole genome shotgun (WGS) entry which is preliminary data.</text>
</comment>
<evidence type="ECO:0000259" key="5">
    <source>
        <dbReference type="Pfam" id="PF01979"/>
    </source>
</evidence>
<dbReference type="FunFam" id="3.20.20.140:FF:000014">
    <property type="entry name" value="5-methylthioadenosine/S-adenosylhomocysteine deaminase"/>
    <property type="match status" value="1"/>
</dbReference>
<comment type="catalytic activity">
    <reaction evidence="4">
        <text>S-adenosyl-L-homocysteine + H2O + H(+) = S-inosyl-L-homocysteine + NH4(+)</text>
        <dbReference type="Rhea" id="RHEA:20716"/>
        <dbReference type="ChEBI" id="CHEBI:15377"/>
        <dbReference type="ChEBI" id="CHEBI:15378"/>
        <dbReference type="ChEBI" id="CHEBI:28938"/>
        <dbReference type="ChEBI" id="CHEBI:57856"/>
        <dbReference type="ChEBI" id="CHEBI:57985"/>
        <dbReference type="EC" id="3.5.4.28"/>
    </reaction>
</comment>
<evidence type="ECO:0000256" key="3">
    <source>
        <dbReference type="ARBA" id="ARBA00022833"/>
    </source>
</evidence>
<keyword evidence="2 4" id="KW-0378">Hydrolase</keyword>
<dbReference type="InterPro" id="IPR011059">
    <property type="entry name" value="Metal-dep_hydrolase_composite"/>
</dbReference>
<proteinExistence type="inferred from homology"/>
<dbReference type="EC" id="3.5.4.28" evidence="4"/>
<comment type="catalytic activity">
    <reaction evidence="4">
        <text>S-methyl-5'-thioadenosine + H2O + H(+) = S-methyl-5'-thioinosine + NH4(+)</text>
        <dbReference type="Rhea" id="RHEA:25025"/>
        <dbReference type="ChEBI" id="CHEBI:15377"/>
        <dbReference type="ChEBI" id="CHEBI:15378"/>
        <dbReference type="ChEBI" id="CHEBI:17509"/>
        <dbReference type="ChEBI" id="CHEBI:28938"/>
        <dbReference type="ChEBI" id="CHEBI:48595"/>
        <dbReference type="EC" id="3.5.4.31"/>
    </reaction>
</comment>
<feature type="binding site" evidence="4">
    <location>
        <position position="65"/>
    </location>
    <ligand>
        <name>Zn(2+)</name>
        <dbReference type="ChEBI" id="CHEBI:29105"/>
    </ligand>
</feature>
<feature type="binding site" evidence="4">
    <location>
        <position position="302"/>
    </location>
    <ligand>
        <name>Zn(2+)</name>
        <dbReference type="ChEBI" id="CHEBI:29105"/>
    </ligand>
</feature>
<evidence type="ECO:0000313" key="6">
    <source>
        <dbReference type="EMBL" id="RSL33782.1"/>
    </source>
</evidence>
<name>A0A3R9PM08_9BACI</name>
<keyword evidence="7" id="KW-1185">Reference proteome</keyword>
<dbReference type="InterPro" id="IPR006680">
    <property type="entry name" value="Amidohydro-rel"/>
</dbReference>
<dbReference type="EMBL" id="RBVX01000006">
    <property type="protein sequence ID" value="RSL33782.1"/>
    <property type="molecule type" value="Genomic_DNA"/>
</dbReference>
<feature type="binding site" evidence="4">
    <location>
        <position position="214"/>
    </location>
    <ligand>
        <name>Zn(2+)</name>
        <dbReference type="ChEBI" id="CHEBI:29105"/>
    </ligand>
</feature>
<dbReference type="InterPro" id="IPR032466">
    <property type="entry name" value="Metal_Hydrolase"/>
</dbReference>
<gene>
    <name evidence="4" type="primary">mtaD</name>
    <name evidence="6" type="ORF">D7Z54_08810</name>
</gene>
<dbReference type="Proteomes" id="UP000275076">
    <property type="component" value="Unassembled WGS sequence"/>
</dbReference>
<dbReference type="GO" id="GO:0050270">
    <property type="term" value="F:S-adenosylhomocysteine deaminase activity"/>
    <property type="evidence" value="ECO:0007669"/>
    <property type="project" value="UniProtKB-UniRule"/>
</dbReference>
<sequence length="436" mass="48581">MNHYILDNVHIVTTNKDERILKDHYVEVKNGTIQQIAKTPVPKNKEGLIHNCNGKWVMPGLYNTHGHTPMTLLRGVADDVPLNKWLEEQIWPREALLTKDRVEAGTSLALVEMIKSGTIAFLDMYHLQMDRVFELVMESGLKAVLSRGMIGFGSSQELQSKLTAACNMAEMWNDAGAGQIKGMLFPHAPYTCPPDFLESVVEQAHKRNLMLGTHLAETKTEVMNHQDKYGKTPVFHLHELGFFDQSTILTHLVHPTEEDMTLLKNKPISISHNPMSNAKLGSGIAPIPDMLDEGMMIGLGTDSAASNNTLDMFEEMRFAALLQKANQMNPAVITADTIFDMASVNGAKMLGFSEHGIIQEGAPADFIMVNAEEAHLQPKENMLSHIVYAVSGKDVTDVFVNGEQLMKNRELQTIDEEKIRFEANACFQALENELKT</sequence>
<accession>A0A3R9PM08</accession>
<feature type="binding site" evidence="4">
    <location>
        <position position="147"/>
    </location>
    <ligand>
        <name>substrate</name>
    </ligand>
</feature>
<dbReference type="GO" id="GO:0046872">
    <property type="term" value="F:metal ion binding"/>
    <property type="evidence" value="ECO:0007669"/>
    <property type="project" value="UniProtKB-KW"/>
</dbReference>
<dbReference type="InterPro" id="IPR023512">
    <property type="entry name" value="Deaminase_MtaD/DadD"/>
</dbReference>
<feature type="binding site" evidence="4">
    <location>
        <position position="217"/>
    </location>
    <ligand>
        <name>substrate</name>
    </ligand>
</feature>
<dbReference type="AlphaFoldDB" id="A0A3R9PM08"/>
<dbReference type="PANTHER" id="PTHR43794">
    <property type="entry name" value="AMINOHYDROLASE SSNA-RELATED"/>
    <property type="match status" value="1"/>
</dbReference>
<dbReference type="EC" id="3.5.4.31" evidence="4"/>
<dbReference type="PANTHER" id="PTHR43794:SF11">
    <property type="entry name" value="AMIDOHYDROLASE-RELATED DOMAIN-CONTAINING PROTEIN"/>
    <property type="match status" value="1"/>
</dbReference>
<dbReference type="SUPFAM" id="SSF51338">
    <property type="entry name" value="Composite domain of metallo-dependent hydrolases"/>
    <property type="match status" value="1"/>
</dbReference>
<keyword evidence="3 4" id="KW-0862">Zinc</keyword>
<comment type="cofactor">
    <cofactor evidence="4">
        <name>Zn(2+)</name>
        <dbReference type="ChEBI" id="CHEBI:29105"/>
    </cofactor>
    <text evidence="4">Binds 1 zinc ion per subunit.</text>
</comment>
<feature type="binding site" evidence="4">
    <location>
        <position position="187"/>
    </location>
    <ligand>
        <name>substrate</name>
    </ligand>
</feature>
<reference evidence="6 7" key="1">
    <citation type="submission" date="2018-10" db="EMBL/GenBank/DDBJ databases">
        <title>Draft genome sequence of Bacillus salarius IM0101, isolated from a hypersaline soil in Inner Mongolia, China.</title>
        <authorList>
            <person name="Yamprayoonswat W."/>
            <person name="Boonvisut S."/>
            <person name="Jumpathong W."/>
            <person name="Sittihan S."/>
            <person name="Ruangsuj P."/>
            <person name="Wanthongcharoen S."/>
            <person name="Thongpramul N."/>
            <person name="Pimmason S."/>
            <person name="Yu B."/>
            <person name="Yasawong M."/>
        </authorList>
    </citation>
    <scope>NUCLEOTIDE SEQUENCE [LARGE SCALE GENOMIC DNA]</scope>
    <source>
        <strain evidence="6 7">IM0101</strain>
    </source>
</reference>
<comment type="caution">
    <text evidence="4">Lacks conserved residue(s) required for the propagation of feature annotation.</text>
</comment>
<feature type="binding site" evidence="4">
    <location>
        <position position="94"/>
    </location>
    <ligand>
        <name>substrate</name>
    </ligand>
</feature>
<organism evidence="6 7">
    <name type="scientific">Salibacterium salarium</name>
    <dbReference type="NCBI Taxonomy" id="284579"/>
    <lineage>
        <taxon>Bacteria</taxon>
        <taxon>Bacillati</taxon>
        <taxon>Bacillota</taxon>
        <taxon>Bacilli</taxon>
        <taxon>Bacillales</taxon>
        <taxon>Bacillaceae</taxon>
    </lineage>
</organism>
<comment type="similarity">
    <text evidence="4">Belongs to the metallo-dependent hydrolases superfamily. MTA/SAH deaminase family.</text>
</comment>
<dbReference type="RefSeq" id="WP_125555463.1">
    <property type="nucleotide sequence ID" value="NZ_RBVX01000006.1"/>
</dbReference>
<evidence type="ECO:0000256" key="2">
    <source>
        <dbReference type="ARBA" id="ARBA00022801"/>
    </source>
</evidence>
<dbReference type="Gene3D" id="3.20.20.140">
    <property type="entry name" value="Metal-dependent hydrolases"/>
    <property type="match status" value="1"/>
</dbReference>
<feature type="binding site" evidence="4">
    <location>
        <position position="67"/>
    </location>
    <ligand>
        <name>Zn(2+)</name>
        <dbReference type="ChEBI" id="CHEBI:29105"/>
    </ligand>
</feature>
<dbReference type="OrthoDB" id="9807210at2"/>
<feature type="domain" description="Amidohydrolase-related" evidence="5">
    <location>
        <begin position="56"/>
        <end position="404"/>
    </location>
</feature>
<dbReference type="Gene3D" id="2.30.40.10">
    <property type="entry name" value="Urease, subunit C, domain 1"/>
    <property type="match status" value="1"/>
</dbReference>
<dbReference type="HAMAP" id="MF_01281">
    <property type="entry name" value="MTA_SAH_deamin"/>
    <property type="match status" value="1"/>
</dbReference>
<dbReference type="Pfam" id="PF01979">
    <property type="entry name" value="Amidohydro_1"/>
    <property type="match status" value="1"/>
</dbReference>
<protein>
    <recommendedName>
        <fullName evidence="4">5-methylthioadenosine/S-adenosylhomocysteine deaminase</fullName>
        <shortName evidence="4">MTA/SAH deaminase</shortName>
        <ecNumber evidence="4">3.5.4.28</ecNumber>
        <ecNumber evidence="4">3.5.4.31</ecNumber>
    </recommendedName>
</protein>
<evidence type="ECO:0000256" key="4">
    <source>
        <dbReference type="HAMAP-Rule" id="MF_01281"/>
    </source>
</evidence>
<comment type="function">
    <text evidence="4">Catalyzes the deamination of 5-methylthioadenosine and S-adenosyl-L-homocysteine into 5-methylthioinosine and S-inosyl-L-homocysteine, respectively. Is also able to deaminate adenosine.</text>
</comment>
<evidence type="ECO:0000313" key="7">
    <source>
        <dbReference type="Proteomes" id="UP000275076"/>
    </source>
</evidence>
<dbReference type="SUPFAM" id="SSF51556">
    <property type="entry name" value="Metallo-dependent hydrolases"/>
    <property type="match status" value="1"/>
</dbReference>